<organism evidence="2 3">
    <name type="scientific">Baudoinia panamericana (strain UAMH 10762)</name>
    <name type="common">Angels' share fungus</name>
    <name type="synonym">Baudoinia compniacensis (strain UAMH 10762)</name>
    <dbReference type="NCBI Taxonomy" id="717646"/>
    <lineage>
        <taxon>Eukaryota</taxon>
        <taxon>Fungi</taxon>
        <taxon>Dikarya</taxon>
        <taxon>Ascomycota</taxon>
        <taxon>Pezizomycotina</taxon>
        <taxon>Dothideomycetes</taxon>
        <taxon>Dothideomycetidae</taxon>
        <taxon>Mycosphaerellales</taxon>
        <taxon>Teratosphaeriaceae</taxon>
        <taxon>Baudoinia</taxon>
    </lineage>
</organism>
<sequence>MAKQNSEAAQWLAQFHAQLAESEATESVKHEHSASQPHRPSPQDACASRLPCSDPEFRLKQTDASSLDSYRRP</sequence>
<feature type="compositionally biased region" description="Polar residues" evidence="1">
    <location>
        <begin position="62"/>
        <end position="73"/>
    </location>
</feature>
<dbReference type="GeneID" id="19113315"/>
<dbReference type="HOGENOM" id="CLU_2704436_0_0_1"/>
<gene>
    <name evidence="2" type="ORF">BAUCODRAFT_37707</name>
</gene>
<keyword evidence="3" id="KW-1185">Reference proteome</keyword>
<dbReference type="RefSeq" id="XP_007679809.1">
    <property type="nucleotide sequence ID" value="XM_007681619.1"/>
</dbReference>
<evidence type="ECO:0000313" key="3">
    <source>
        <dbReference type="Proteomes" id="UP000011761"/>
    </source>
</evidence>
<proteinExistence type="predicted"/>
<dbReference type="KEGG" id="bcom:BAUCODRAFT_37707"/>
<protein>
    <submittedName>
        <fullName evidence="2">Uncharacterized protein</fullName>
    </submittedName>
</protein>
<dbReference type="EMBL" id="KB445561">
    <property type="protein sequence ID" value="EMC92791.1"/>
    <property type="molecule type" value="Genomic_DNA"/>
</dbReference>
<accession>M2M8Q9</accession>
<dbReference type="AlphaFoldDB" id="M2M8Q9"/>
<feature type="region of interest" description="Disordered" evidence="1">
    <location>
        <begin position="1"/>
        <end position="73"/>
    </location>
</feature>
<evidence type="ECO:0000313" key="2">
    <source>
        <dbReference type="EMBL" id="EMC92791.1"/>
    </source>
</evidence>
<evidence type="ECO:0000256" key="1">
    <source>
        <dbReference type="SAM" id="MobiDB-lite"/>
    </source>
</evidence>
<name>M2M8Q9_BAUPA</name>
<reference evidence="2 3" key="1">
    <citation type="journal article" date="2012" name="PLoS Pathog.">
        <title>Diverse lifestyles and strategies of plant pathogenesis encoded in the genomes of eighteen Dothideomycetes fungi.</title>
        <authorList>
            <person name="Ohm R.A."/>
            <person name="Feau N."/>
            <person name="Henrissat B."/>
            <person name="Schoch C.L."/>
            <person name="Horwitz B.A."/>
            <person name="Barry K.W."/>
            <person name="Condon B.J."/>
            <person name="Copeland A.C."/>
            <person name="Dhillon B."/>
            <person name="Glaser F."/>
            <person name="Hesse C.N."/>
            <person name="Kosti I."/>
            <person name="LaButti K."/>
            <person name="Lindquist E.A."/>
            <person name="Lucas S."/>
            <person name="Salamov A.A."/>
            <person name="Bradshaw R.E."/>
            <person name="Ciuffetti L."/>
            <person name="Hamelin R.C."/>
            <person name="Kema G.H.J."/>
            <person name="Lawrence C."/>
            <person name="Scott J.A."/>
            <person name="Spatafora J.W."/>
            <person name="Turgeon B.G."/>
            <person name="de Wit P.J.G.M."/>
            <person name="Zhong S."/>
            <person name="Goodwin S.B."/>
            <person name="Grigoriev I.V."/>
        </authorList>
    </citation>
    <scope>NUCLEOTIDE SEQUENCE [LARGE SCALE GENOMIC DNA]</scope>
    <source>
        <strain evidence="2 3">UAMH 10762</strain>
    </source>
</reference>
<dbReference type="Proteomes" id="UP000011761">
    <property type="component" value="Unassembled WGS sequence"/>
</dbReference>